<name>A0A316HYT6_9PSEU</name>
<protein>
    <submittedName>
        <fullName evidence="5">GT2 family glycosyltransferase</fullName>
    </submittedName>
</protein>
<dbReference type="Gene3D" id="3.90.550.10">
    <property type="entry name" value="Spore Coat Polysaccharide Biosynthesis Protein SpsA, Chain A"/>
    <property type="match status" value="1"/>
</dbReference>
<dbReference type="Proteomes" id="UP000246005">
    <property type="component" value="Unassembled WGS sequence"/>
</dbReference>
<evidence type="ECO:0000256" key="3">
    <source>
        <dbReference type="ARBA" id="ARBA00022679"/>
    </source>
</evidence>
<accession>A0A316HYT6</accession>
<dbReference type="PANTHER" id="PTHR43685:SF5">
    <property type="entry name" value="GLYCOSYLTRANSFERASE EPSE-RELATED"/>
    <property type="match status" value="1"/>
</dbReference>
<dbReference type="InterPro" id="IPR001173">
    <property type="entry name" value="Glyco_trans_2-like"/>
</dbReference>
<dbReference type="InterPro" id="IPR050834">
    <property type="entry name" value="Glycosyltransf_2"/>
</dbReference>
<comment type="caution">
    <text evidence="5">The sequence shown here is derived from an EMBL/GenBank/DDBJ whole genome shotgun (WGS) entry which is preliminary data.</text>
</comment>
<proteinExistence type="inferred from homology"/>
<evidence type="ECO:0000313" key="6">
    <source>
        <dbReference type="Proteomes" id="UP000246005"/>
    </source>
</evidence>
<keyword evidence="3 5" id="KW-0808">Transferase</keyword>
<dbReference type="Pfam" id="PF00535">
    <property type="entry name" value="Glycos_transf_2"/>
    <property type="match status" value="1"/>
</dbReference>
<feature type="domain" description="Glycosyltransferase 2-like" evidence="4">
    <location>
        <begin position="8"/>
        <end position="162"/>
    </location>
</feature>
<dbReference type="PANTHER" id="PTHR43685">
    <property type="entry name" value="GLYCOSYLTRANSFERASE"/>
    <property type="match status" value="1"/>
</dbReference>
<keyword evidence="2" id="KW-0328">Glycosyltransferase</keyword>
<evidence type="ECO:0000256" key="2">
    <source>
        <dbReference type="ARBA" id="ARBA00022676"/>
    </source>
</evidence>
<evidence type="ECO:0000313" key="5">
    <source>
        <dbReference type="EMBL" id="PWK83364.1"/>
    </source>
</evidence>
<sequence length="278" mass="30482">MTGMARTTVVIASRNRSASLLRTLTHLSELAVPVILVDNASTDDSVVLVRQRFPHVEVLESPVNLGAVGRNLGVRAARTPFVAFADDDSWWAPDAFERAEPIFDDHPDLAVIAARTLVGPAEKPDPITPLLRHSPLGQGVAGPAVLGFMACSAIVRRQAFLEVGGFSPVLFFRGEETLLSWDLAAAGWALCYVEDVVAHHHPAVEREPGGDLLERRNAVLVTWMRRPVHRAVAASLKDPRAFRAAVPRLRQALRQRRALPKHLERQIRTASGPPRRDA</sequence>
<evidence type="ECO:0000256" key="1">
    <source>
        <dbReference type="ARBA" id="ARBA00006739"/>
    </source>
</evidence>
<dbReference type="GO" id="GO:0016757">
    <property type="term" value="F:glycosyltransferase activity"/>
    <property type="evidence" value="ECO:0007669"/>
    <property type="project" value="UniProtKB-KW"/>
</dbReference>
<reference evidence="5 6" key="1">
    <citation type="submission" date="2018-05" db="EMBL/GenBank/DDBJ databases">
        <title>Genomic Encyclopedia of Type Strains, Phase IV (KMG-IV): sequencing the most valuable type-strain genomes for metagenomic binning, comparative biology and taxonomic classification.</title>
        <authorList>
            <person name="Goeker M."/>
        </authorList>
    </citation>
    <scope>NUCLEOTIDE SEQUENCE [LARGE SCALE GENOMIC DNA]</scope>
    <source>
        <strain evidence="5 6">DSM 45480</strain>
    </source>
</reference>
<dbReference type="EMBL" id="QGHB01000011">
    <property type="protein sequence ID" value="PWK83364.1"/>
    <property type="molecule type" value="Genomic_DNA"/>
</dbReference>
<dbReference type="SUPFAM" id="SSF53448">
    <property type="entry name" value="Nucleotide-diphospho-sugar transferases"/>
    <property type="match status" value="1"/>
</dbReference>
<evidence type="ECO:0000259" key="4">
    <source>
        <dbReference type="Pfam" id="PF00535"/>
    </source>
</evidence>
<comment type="similarity">
    <text evidence="1">Belongs to the glycosyltransferase 2 family.</text>
</comment>
<dbReference type="InterPro" id="IPR029044">
    <property type="entry name" value="Nucleotide-diphossugar_trans"/>
</dbReference>
<dbReference type="AlphaFoldDB" id="A0A316HYT6"/>
<organism evidence="5 6">
    <name type="scientific">Lentzea atacamensis</name>
    <dbReference type="NCBI Taxonomy" id="531938"/>
    <lineage>
        <taxon>Bacteria</taxon>
        <taxon>Bacillati</taxon>
        <taxon>Actinomycetota</taxon>
        <taxon>Actinomycetes</taxon>
        <taxon>Pseudonocardiales</taxon>
        <taxon>Pseudonocardiaceae</taxon>
        <taxon>Lentzea</taxon>
    </lineage>
</organism>
<gene>
    <name evidence="5" type="ORF">C8D88_111249</name>
</gene>